<comment type="similarity">
    <text evidence="2 7">Belongs to the precorrin methyltransferase family.</text>
</comment>
<evidence type="ECO:0000313" key="10">
    <source>
        <dbReference type="Proteomes" id="UP001165427"/>
    </source>
</evidence>
<keyword evidence="10" id="KW-1185">Reference proteome</keyword>
<dbReference type="AlphaFoldDB" id="A0AA41R0M4"/>
<evidence type="ECO:0000256" key="7">
    <source>
        <dbReference type="RuleBase" id="RU003960"/>
    </source>
</evidence>
<dbReference type="SUPFAM" id="SSF53790">
    <property type="entry name" value="Tetrapyrrole methylase"/>
    <property type="match status" value="1"/>
</dbReference>
<dbReference type="InterPro" id="IPR000878">
    <property type="entry name" value="4pyrrol_Mease"/>
</dbReference>
<dbReference type="Pfam" id="PF00590">
    <property type="entry name" value="TP_methylase"/>
    <property type="match status" value="1"/>
</dbReference>
<reference evidence="9" key="1">
    <citation type="submission" date="2022-04" db="EMBL/GenBank/DDBJ databases">
        <title>Desulfatitalea alkaliphila sp. nov., a novel anaerobic sulfate-reducing bacterium isolated from terrestrial mud volcano, Taman Peninsula, Russia.</title>
        <authorList>
            <person name="Khomyakova M.A."/>
            <person name="Merkel A.Y."/>
            <person name="Slobodkin A.I."/>
        </authorList>
    </citation>
    <scope>NUCLEOTIDE SEQUENCE</scope>
    <source>
        <strain evidence="9">M08but</strain>
    </source>
</reference>
<dbReference type="CDD" id="cd11641">
    <property type="entry name" value="Precorrin-4_C11-MT"/>
    <property type="match status" value="1"/>
</dbReference>
<dbReference type="Gene3D" id="3.30.950.10">
    <property type="entry name" value="Methyltransferase, Cobalt-precorrin-4 Transmethylase, Domain 2"/>
    <property type="match status" value="1"/>
</dbReference>
<comment type="pathway">
    <text evidence="1">Cofactor biosynthesis; adenosylcobalamin biosynthesis.</text>
</comment>
<evidence type="ECO:0000256" key="5">
    <source>
        <dbReference type="ARBA" id="ARBA00022679"/>
    </source>
</evidence>
<keyword evidence="5 7" id="KW-0808">Transferase</keyword>
<protein>
    <submittedName>
        <fullName evidence="9">Precorrin-4 C(11)-methyltransferase</fullName>
        <ecNumber evidence="9">2.1.1.133</ecNumber>
    </submittedName>
</protein>
<dbReference type="PANTHER" id="PTHR45790:SF4">
    <property type="entry name" value="COBALT-PRECORRIN-4 C(11)-METHYLTRANSFERASE"/>
    <property type="match status" value="1"/>
</dbReference>
<keyword evidence="3" id="KW-0169">Cobalamin biosynthesis</keyword>
<dbReference type="GO" id="GO:0009236">
    <property type="term" value="P:cobalamin biosynthetic process"/>
    <property type="evidence" value="ECO:0007669"/>
    <property type="project" value="UniProtKB-KW"/>
</dbReference>
<evidence type="ECO:0000256" key="1">
    <source>
        <dbReference type="ARBA" id="ARBA00004953"/>
    </source>
</evidence>
<sequence>MKVYFVGAGPGDPDLLTRKAERLLRRAQVCIYAGSLVSPMVLALLPAAARSYNSAGLTLEETIAIMLQARDADQDVVRLHTGDPSLYSATAEQMAALERHGMVYEVVPGVSAFQAAAATLGWELTLPETTQSVVLTRTPGRTPMPAGETLARFGRSGATLCLYLSAHTIAETAATLAAHYGRDCPAAVVYRASWPDERIVRGTLADIAAKTRAAGITKTALILVRPAPVQPACSRLYDADFSHGAREGRTS</sequence>
<dbReference type="RefSeq" id="WP_246903636.1">
    <property type="nucleotide sequence ID" value="NZ_JALJRB010000004.1"/>
</dbReference>
<keyword evidence="6" id="KW-0949">S-adenosyl-L-methionine</keyword>
<name>A0AA41R0M4_9BACT</name>
<evidence type="ECO:0000259" key="8">
    <source>
        <dbReference type="Pfam" id="PF00590"/>
    </source>
</evidence>
<proteinExistence type="inferred from homology"/>
<dbReference type="InterPro" id="IPR035996">
    <property type="entry name" value="4pyrrol_Methylase_sf"/>
</dbReference>
<gene>
    <name evidence="9" type="primary">cobM</name>
    <name evidence="9" type="ORF">MRX98_05100</name>
</gene>
<evidence type="ECO:0000256" key="2">
    <source>
        <dbReference type="ARBA" id="ARBA00005879"/>
    </source>
</evidence>
<dbReference type="EC" id="2.1.1.133" evidence="9"/>
<evidence type="ECO:0000256" key="4">
    <source>
        <dbReference type="ARBA" id="ARBA00022603"/>
    </source>
</evidence>
<dbReference type="PROSITE" id="PS00840">
    <property type="entry name" value="SUMT_2"/>
    <property type="match status" value="1"/>
</dbReference>
<dbReference type="InterPro" id="IPR006362">
    <property type="entry name" value="Cbl_synth_CobM/CibF"/>
</dbReference>
<accession>A0AA41R0M4</accession>
<evidence type="ECO:0000313" key="9">
    <source>
        <dbReference type="EMBL" id="MCJ8499942.1"/>
    </source>
</evidence>
<dbReference type="InterPro" id="IPR014776">
    <property type="entry name" value="4pyrrole_Mease_sub2"/>
</dbReference>
<dbReference type="NCBIfam" id="TIGR01465">
    <property type="entry name" value="cobM_cbiF"/>
    <property type="match status" value="1"/>
</dbReference>
<dbReference type="InterPro" id="IPR003043">
    <property type="entry name" value="Uropor_MeTrfase_CS"/>
</dbReference>
<dbReference type="Proteomes" id="UP001165427">
    <property type="component" value="Unassembled WGS sequence"/>
</dbReference>
<dbReference type="Gene3D" id="3.40.1010.10">
    <property type="entry name" value="Cobalt-precorrin-4 Transmethylase, Domain 1"/>
    <property type="match status" value="1"/>
</dbReference>
<dbReference type="GO" id="GO:0032259">
    <property type="term" value="P:methylation"/>
    <property type="evidence" value="ECO:0007669"/>
    <property type="project" value="UniProtKB-KW"/>
</dbReference>
<evidence type="ECO:0000256" key="3">
    <source>
        <dbReference type="ARBA" id="ARBA00022573"/>
    </source>
</evidence>
<comment type="caution">
    <text evidence="9">The sequence shown here is derived from an EMBL/GenBank/DDBJ whole genome shotgun (WGS) entry which is preliminary data.</text>
</comment>
<dbReference type="InterPro" id="IPR014777">
    <property type="entry name" value="4pyrrole_Mease_sub1"/>
</dbReference>
<keyword evidence="4 7" id="KW-0489">Methyltransferase</keyword>
<organism evidence="9 10">
    <name type="scientific">Desulfatitalea alkaliphila</name>
    <dbReference type="NCBI Taxonomy" id="2929485"/>
    <lineage>
        <taxon>Bacteria</taxon>
        <taxon>Pseudomonadati</taxon>
        <taxon>Thermodesulfobacteriota</taxon>
        <taxon>Desulfobacteria</taxon>
        <taxon>Desulfobacterales</taxon>
        <taxon>Desulfosarcinaceae</taxon>
        <taxon>Desulfatitalea</taxon>
    </lineage>
</organism>
<dbReference type="EMBL" id="JALJRB010000004">
    <property type="protein sequence ID" value="MCJ8499942.1"/>
    <property type="molecule type" value="Genomic_DNA"/>
</dbReference>
<feature type="domain" description="Tetrapyrrole methylase" evidence="8">
    <location>
        <begin position="2"/>
        <end position="207"/>
    </location>
</feature>
<dbReference type="PANTHER" id="PTHR45790">
    <property type="entry name" value="SIROHEME SYNTHASE-RELATED"/>
    <property type="match status" value="1"/>
</dbReference>
<evidence type="ECO:0000256" key="6">
    <source>
        <dbReference type="ARBA" id="ARBA00022691"/>
    </source>
</evidence>
<dbReference type="InterPro" id="IPR050161">
    <property type="entry name" value="Siro_Cobalamin_biosynth"/>
</dbReference>
<dbReference type="GO" id="GO:0046026">
    <property type="term" value="F:precorrin-4 C11-methyltransferase activity"/>
    <property type="evidence" value="ECO:0007669"/>
    <property type="project" value="UniProtKB-EC"/>
</dbReference>